<evidence type="ECO:0000259" key="8">
    <source>
        <dbReference type="PROSITE" id="PS50850"/>
    </source>
</evidence>
<dbReference type="Gene3D" id="1.20.1250.20">
    <property type="entry name" value="MFS general substrate transporter like domains"/>
    <property type="match status" value="2"/>
</dbReference>
<comment type="subcellular location">
    <subcellularLocation>
        <location evidence="1">Membrane</location>
        <topology evidence="1">Multi-pass membrane protein</topology>
    </subcellularLocation>
</comment>
<keyword evidence="5 7" id="KW-0472">Membrane</keyword>
<feature type="transmembrane region" description="Helical" evidence="7">
    <location>
        <begin position="372"/>
        <end position="394"/>
    </location>
</feature>
<gene>
    <name evidence="9" type="ORF">T310_5293</name>
</gene>
<feature type="transmembrane region" description="Helical" evidence="7">
    <location>
        <begin position="291"/>
        <end position="315"/>
    </location>
</feature>
<dbReference type="FunFam" id="1.20.1250.20:FF:000034">
    <property type="entry name" value="MFS general substrate transporter"/>
    <property type="match status" value="1"/>
</dbReference>
<dbReference type="PANTHER" id="PTHR43791:SF19">
    <property type="entry name" value="TRANSPORTER, PUTATIVE (AFU_ORTHOLOGUE AFUA_1G01812)-RELATED"/>
    <property type="match status" value="1"/>
</dbReference>
<dbReference type="OrthoDB" id="2962993at2759"/>
<dbReference type="SUPFAM" id="SSF103473">
    <property type="entry name" value="MFS general substrate transporter"/>
    <property type="match status" value="1"/>
</dbReference>
<keyword evidence="4 7" id="KW-1133">Transmembrane helix</keyword>
<feature type="region of interest" description="Disordered" evidence="6">
    <location>
        <begin position="1"/>
        <end position="22"/>
    </location>
</feature>
<feature type="transmembrane region" description="Helical" evidence="7">
    <location>
        <begin position="126"/>
        <end position="148"/>
    </location>
</feature>
<evidence type="ECO:0000313" key="10">
    <source>
        <dbReference type="Proteomes" id="UP000053958"/>
    </source>
</evidence>
<evidence type="ECO:0000256" key="3">
    <source>
        <dbReference type="ARBA" id="ARBA00022692"/>
    </source>
</evidence>
<dbReference type="GeneID" id="25317638"/>
<reference evidence="9 10" key="1">
    <citation type="submission" date="2015-04" db="EMBL/GenBank/DDBJ databases">
        <authorList>
            <person name="Heijne W.H."/>
            <person name="Fedorova N.D."/>
            <person name="Nierman W.C."/>
            <person name="Vollebregt A.W."/>
            <person name="Zhao Z."/>
            <person name="Wu L."/>
            <person name="Kumar M."/>
            <person name="Stam H."/>
            <person name="van den Berg M.A."/>
            <person name="Pel H.J."/>
        </authorList>
    </citation>
    <scope>NUCLEOTIDE SEQUENCE [LARGE SCALE GENOMIC DNA]</scope>
    <source>
        <strain evidence="9 10">CBS 393.64</strain>
    </source>
</reference>
<dbReference type="GO" id="GO:0016020">
    <property type="term" value="C:membrane"/>
    <property type="evidence" value="ECO:0007669"/>
    <property type="project" value="UniProtKB-SubCell"/>
</dbReference>
<proteinExistence type="predicted"/>
<keyword evidence="2" id="KW-0813">Transport</keyword>
<feature type="domain" description="Major facilitator superfamily (MFS) profile" evidence="8">
    <location>
        <begin position="60"/>
        <end position="498"/>
    </location>
</feature>
<feature type="transmembrane region" description="Helical" evidence="7">
    <location>
        <begin position="219"/>
        <end position="242"/>
    </location>
</feature>
<evidence type="ECO:0000256" key="4">
    <source>
        <dbReference type="ARBA" id="ARBA00022989"/>
    </source>
</evidence>
<evidence type="ECO:0000256" key="6">
    <source>
        <dbReference type="SAM" id="MobiDB-lite"/>
    </source>
</evidence>
<dbReference type="STRING" id="1408163.A0A0F4YQY0"/>
<feature type="transmembrane region" description="Helical" evidence="7">
    <location>
        <begin position="346"/>
        <end position="366"/>
    </location>
</feature>
<keyword evidence="3 7" id="KW-0812">Transmembrane</keyword>
<feature type="transmembrane region" description="Helical" evidence="7">
    <location>
        <begin position="406"/>
        <end position="426"/>
    </location>
</feature>
<organism evidence="9 10">
    <name type="scientific">Rasamsonia emersonii (strain ATCC 16479 / CBS 393.64 / IMI 116815)</name>
    <dbReference type="NCBI Taxonomy" id="1408163"/>
    <lineage>
        <taxon>Eukaryota</taxon>
        <taxon>Fungi</taxon>
        <taxon>Dikarya</taxon>
        <taxon>Ascomycota</taxon>
        <taxon>Pezizomycotina</taxon>
        <taxon>Eurotiomycetes</taxon>
        <taxon>Eurotiomycetidae</taxon>
        <taxon>Eurotiales</taxon>
        <taxon>Trichocomaceae</taxon>
        <taxon>Rasamsonia</taxon>
    </lineage>
</organism>
<dbReference type="InterPro" id="IPR011701">
    <property type="entry name" value="MFS"/>
</dbReference>
<dbReference type="InterPro" id="IPR036259">
    <property type="entry name" value="MFS_trans_sf"/>
</dbReference>
<dbReference type="GO" id="GO:0022857">
    <property type="term" value="F:transmembrane transporter activity"/>
    <property type="evidence" value="ECO:0007669"/>
    <property type="project" value="InterPro"/>
</dbReference>
<evidence type="ECO:0000313" key="9">
    <source>
        <dbReference type="EMBL" id="KKA20677.1"/>
    </source>
</evidence>
<dbReference type="AlphaFoldDB" id="A0A0F4YQY0"/>
<evidence type="ECO:0000256" key="5">
    <source>
        <dbReference type="ARBA" id="ARBA00023136"/>
    </source>
</evidence>
<protein>
    <submittedName>
        <fullName evidence="9">MFS transporter</fullName>
    </submittedName>
</protein>
<dbReference type="PANTHER" id="PTHR43791">
    <property type="entry name" value="PERMEASE-RELATED"/>
    <property type="match status" value="1"/>
</dbReference>
<evidence type="ECO:0000256" key="2">
    <source>
        <dbReference type="ARBA" id="ARBA00022448"/>
    </source>
</evidence>
<dbReference type="InterPro" id="IPR020846">
    <property type="entry name" value="MFS_dom"/>
</dbReference>
<evidence type="ECO:0000256" key="7">
    <source>
        <dbReference type="SAM" id="Phobius"/>
    </source>
</evidence>
<comment type="caution">
    <text evidence="9">The sequence shown here is derived from an EMBL/GenBank/DDBJ whole genome shotgun (WGS) entry which is preliminary data.</text>
</comment>
<dbReference type="EMBL" id="LASV01000241">
    <property type="protein sequence ID" value="KKA20677.1"/>
    <property type="molecule type" value="Genomic_DNA"/>
</dbReference>
<accession>A0A0F4YQY0</accession>
<dbReference type="Proteomes" id="UP000053958">
    <property type="component" value="Unassembled WGS sequence"/>
</dbReference>
<feature type="transmembrane region" description="Helical" evidence="7">
    <location>
        <begin position="154"/>
        <end position="174"/>
    </location>
</feature>
<feature type="transmembrane region" description="Helical" evidence="7">
    <location>
        <begin position="186"/>
        <end position="207"/>
    </location>
</feature>
<dbReference type="FunFam" id="1.20.1250.20:FF:000068">
    <property type="entry name" value="MFS general substrate transporter"/>
    <property type="match status" value="1"/>
</dbReference>
<name>A0A0F4YQY0_RASE3</name>
<sequence>MEKSTSILSDNDRKVSEAEVAAPKPIVLNPELAEDPDEGLSEEERAKIDRQLLWKLDLRLIPWLSLLYLAAFLDRTNIGNAKIEGLQQALKMTNSQYNDTLTIFFISYSVFEPLTNVLLKRTRPSIFIPSIIILWGICMTTMGLVHNFSGLMAARWFLGLAEAGLFPGISYFLSCWYRRSEFGIRMAIFFSAAALAGSFGGLLAAAISDMNGIGGKAGWAWIFILEGLATIVLGVISFWTVYDFPDNATFLSEADRKRVIRRLALDKQASAEHEEWKMSYFWASVKDWKTWLGAIIYMGADMPLYAFSLFIPTIINELLLSVPPYAAAALMTVTIGYIADRTRMRGLCNIIMSTIGVVGFAMLIGAKTAGTRYAGTFLGAIGIYPCIANTISWMGNNVEGVYKRGVSLGIMIGWGNLNGIVSSNIYRGQDAPNFFPGHGTVLAYLALFLLGGSILQHILLRIENRKRRLGQRDSWIEGLDARQIEELGDKRPDFFYTL</sequence>
<feature type="transmembrane region" description="Helical" evidence="7">
    <location>
        <begin position="441"/>
        <end position="462"/>
    </location>
</feature>
<evidence type="ECO:0000256" key="1">
    <source>
        <dbReference type="ARBA" id="ARBA00004141"/>
    </source>
</evidence>
<dbReference type="PROSITE" id="PS50850">
    <property type="entry name" value="MFS"/>
    <property type="match status" value="1"/>
</dbReference>
<feature type="transmembrane region" description="Helical" evidence="7">
    <location>
        <begin position="321"/>
        <end position="339"/>
    </location>
</feature>
<feature type="transmembrane region" description="Helical" evidence="7">
    <location>
        <begin position="101"/>
        <end position="119"/>
    </location>
</feature>
<dbReference type="RefSeq" id="XP_013327289.1">
    <property type="nucleotide sequence ID" value="XM_013471835.1"/>
</dbReference>
<dbReference type="Pfam" id="PF07690">
    <property type="entry name" value="MFS_1"/>
    <property type="match status" value="1"/>
</dbReference>
<keyword evidence="10" id="KW-1185">Reference proteome</keyword>